<keyword evidence="1 7" id="KW-0444">Lipid biosynthesis</keyword>
<dbReference type="Gene3D" id="2.160.10.10">
    <property type="entry name" value="Hexapeptide repeat proteins"/>
    <property type="match status" value="1"/>
</dbReference>
<dbReference type="Pfam" id="PF00132">
    <property type="entry name" value="Hexapep"/>
    <property type="match status" value="3"/>
</dbReference>
<comment type="subunit">
    <text evidence="7">Homotrimer.</text>
</comment>
<comment type="pathway">
    <text evidence="7">Bacterial outer membrane biogenesis; LPS lipid A biosynthesis.</text>
</comment>
<dbReference type="PANTHER" id="PTHR43378:SF2">
    <property type="entry name" value="UDP-3-O-ACYLGLUCOSAMINE N-ACYLTRANSFERASE 1, MITOCHONDRIAL-RELATED"/>
    <property type="match status" value="1"/>
</dbReference>
<comment type="function">
    <text evidence="7">Catalyzes the N-acylation of UDP-3-O-acylglucosamine using 3-hydroxyacyl-ACP as the acyl donor. Is involved in the biosynthesis of lipid A, a phosphorylated glycolipid that anchors the lipopolysaccharide to the outer membrane of the cell.</text>
</comment>
<keyword evidence="4 7" id="KW-0677">Repeat</keyword>
<dbReference type="EMBL" id="LYDR01000027">
    <property type="protein sequence ID" value="ODA36346.1"/>
    <property type="molecule type" value="Genomic_DNA"/>
</dbReference>
<organism evidence="10 11">
    <name type="scientific">Planctopirus hydrillae</name>
    <dbReference type="NCBI Taxonomy" id="1841610"/>
    <lineage>
        <taxon>Bacteria</taxon>
        <taxon>Pseudomonadati</taxon>
        <taxon>Planctomycetota</taxon>
        <taxon>Planctomycetia</taxon>
        <taxon>Planctomycetales</taxon>
        <taxon>Planctomycetaceae</taxon>
        <taxon>Planctopirus</taxon>
    </lineage>
</organism>
<dbReference type="InterPro" id="IPR001451">
    <property type="entry name" value="Hexapep"/>
</dbReference>
<dbReference type="InterPro" id="IPR011004">
    <property type="entry name" value="Trimer_LpxA-like_sf"/>
</dbReference>
<dbReference type="UniPathway" id="UPA00973"/>
<proteinExistence type="inferred from homology"/>
<dbReference type="GO" id="GO:0103118">
    <property type="term" value="F:UDP-3-O-[(3R)-3-hydroxyacyl]-glucosamine N-acyltransferase activity"/>
    <property type="evidence" value="ECO:0007669"/>
    <property type="project" value="UniProtKB-EC"/>
</dbReference>
<sequence>MAHTIESIASLIGARIVTLDGCVATPQEPVTGAAAIEQAKSGELTFLSEDRHISRLKETNASAVVIHPSQAARVNADYPRLVLLEVEDPQAAFLQVLPLFRMIRSRLKRGISPSAFISSTARIGENCAIGPGAYIGEDVIIGDDCDIHPGASIGAGSRLGRDCQIYSNAVLYHEVSLGDRVIIHANAVLGADGFGYRFEQGRFIKVPQLGGVIIESDVEIGAGATIDRGAVDATVIGAGTKIDNMVMIGHNCRVGRNNVFAAQVGLAGSCSTGDYVRLGGQVGVKDHTHMGTGCMVGAKAGVHRNVPDGETWIGYPASPEAEQKRLVFTLKRVPEMREEMRAMAKRLAELEKLMAESASNPLKAAG</sequence>
<dbReference type="Proteomes" id="UP000094828">
    <property type="component" value="Unassembled WGS sequence"/>
</dbReference>
<keyword evidence="5 7" id="KW-0443">Lipid metabolism</keyword>
<dbReference type="CDD" id="cd03352">
    <property type="entry name" value="LbH_LpxD"/>
    <property type="match status" value="1"/>
</dbReference>
<comment type="caution">
    <text evidence="10">The sequence shown here is derived from an EMBL/GenBank/DDBJ whole genome shotgun (WGS) entry which is preliminary data.</text>
</comment>
<evidence type="ECO:0000256" key="4">
    <source>
        <dbReference type="ARBA" id="ARBA00022737"/>
    </source>
</evidence>
<evidence type="ECO:0000256" key="3">
    <source>
        <dbReference type="ARBA" id="ARBA00022679"/>
    </source>
</evidence>
<evidence type="ECO:0000256" key="6">
    <source>
        <dbReference type="ARBA" id="ARBA00023315"/>
    </source>
</evidence>
<keyword evidence="11" id="KW-1185">Reference proteome</keyword>
<feature type="coiled-coil region" evidence="8">
    <location>
        <begin position="333"/>
        <end position="360"/>
    </location>
</feature>
<accession>A0A1C3ESX7</accession>
<dbReference type="NCBIfam" id="NF002060">
    <property type="entry name" value="PRK00892.1"/>
    <property type="match status" value="1"/>
</dbReference>
<dbReference type="EC" id="2.3.1.191" evidence="7"/>
<evidence type="ECO:0000259" key="9">
    <source>
        <dbReference type="Pfam" id="PF04613"/>
    </source>
</evidence>
<dbReference type="Gene3D" id="3.40.1390.10">
    <property type="entry name" value="MurE/MurF, N-terminal domain"/>
    <property type="match status" value="1"/>
</dbReference>
<comment type="similarity">
    <text evidence="7">Belongs to the transferase hexapeptide repeat family. LpxD subfamily.</text>
</comment>
<dbReference type="OrthoDB" id="9784739at2"/>
<gene>
    <name evidence="7" type="primary">lpxD</name>
    <name evidence="10" type="ORF">A6X21_16185</name>
</gene>
<dbReference type="AlphaFoldDB" id="A0A1C3ESX7"/>
<dbReference type="InterPro" id="IPR020573">
    <property type="entry name" value="UDP_GlcNAc_AcTrfase_non-rep"/>
</dbReference>
<evidence type="ECO:0000256" key="2">
    <source>
        <dbReference type="ARBA" id="ARBA00022556"/>
    </source>
</evidence>
<dbReference type="PANTHER" id="PTHR43378">
    <property type="entry name" value="UDP-3-O-ACYLGLUCOSAMINE N-ACYLTRANSFERASE"/>
    <property type="match status" value="1"/>
</dbReference>
<reference evidence="10 11" key="1">
    <citation type="submission" date="2016-05" db="EMBL/GenBank/DDBJ databases">
        <title>Genomic and physiological characterization of Planctopirus sp. isolated from fresh water lake.</title>
        <authorList>
            <person name="Subhash Y."/>
            <person name="Ramana C."/>
        </authorList>
    </citation>
    <scope>NUCLEOTIDE SEQUENCE [LARGE SCALE GENOMIC DNA]</scope>
    <source>
        <strain evidence="10 11">JC280</strain>
    </source>
</reference>
<evidence type="ECO:0000256" key="5">
    <source>
        <dbReference type="ARBA" id="ARBA00023098"/>
    </source>
</evidence>
<dbReference type="Pfam" id="PF04613">
    <property type="entry name" value="LpxD"/>
    <property type="match status" value="1"/>
</dbReference>
<keyword evidence="2 7" id="KW-0441">Lipid A biosynthesis</keyword>
<dbReference type="RefSeq" id="WP_068845653.1">
    <property type="nucleotide sequence ID" value="NZ_LYDR01000027.1"/>
</dbReference>
<evidence type="ECO:0000256" key="8">
    <source>
        <dbReference type="SAM" id="Coils"/>
    </source>
</evidence>
<dbReference type="SUPFAM" id="SSF51161">
    <property type="entry name" value="Trimeric LpxA-like enzymes"/>
    <property type="match status" value="1"/>
</dbReference>
<keyword evidence="6 7" id="KW-0012">Acyltransferase</keyword>
<dbReference type="HAMAP" id="MF_00523">
    <property type="entry name" value="LpxD"/>
    <property type="match status" value="1"/>
</dbReference>
<evidence type="ECO:0000256" key="1">
    <source>
        <dbReference type="ARBA" id="ARBA00022516"/>
    </source>
</evidence>
<evidence type="ECO:0000313" key="10">
    <source>
        <dbReference type="EMBL" id="ODA36346.1"/>
    </source>
</evidence>
<feature type="domain" description="UDP-3-O-[3-hydroxymyristoyl] glucosamine N-acyltransferase non-repeat region" evidence="9">
    <location>
        <begin position="30"/>
        <end position="97"/>
    </location>
</feature>
<evidence type="ECO:0000313" key="11">
    <source>
        <dbReference type="Proteomes" id="UP000094828"/>
    </source>
</evidence>
<keyword evidence="3 7" id="KW-0808">Transferase</keyword>
<dbReference type="GO" id="GO:0016020">
    <property type="term" value="C:membrane"/>
    <property type="evidence" value="ECO:0007669"/>
    <property type="project" value="GOC"/>
</dbReference>
<dbReference type="GO" id="GO:0009245">
    <property type="term" value="P:lipid A biosynthetic process"/>
    <property type="evidence" value="ECO:0007669"/>
    <property type="project" value="UniProtKB-UniRule"/>
</dbReference>
<dbReference type="STRING" id="1841610.A6X21_16185"/>
<keyword evidence="8" id="KW-0175">Coiled coil</keyword>
<evidence type="ECO:0000256" key="7">
    <source>
        <dbReference type="HAMAP-Rule" id="MF_00523"/>
    </source>
</evidence>
<dbReference type="GO" id="GO:0016410">
    <property type="term" value="F:N-acyltransferase activity"/>
    <property type="evidence" value="ECO:0007669"/>
    <property type="project" value="InterPro"/>
</dbReference>
<dbReference type="InterPro" id="IPR007691">
    <property type="entry name" value="LpxD"/>
</dbReference>
<protein>
    <recommendedName>
        <fullName evidence="7">UDP-3-O-acylglucosamine N-acyltransferase</fullName>
        <ecNumber evidence="7">2.3.1.191</ecNumber>
    </recommendedName>
</protein>
<name>A0A1C3ESX7_9PLAN</name>
<comment type="catalytic activity">
    <reaction evidence="7">
        <text>a UDP-3-O-[(3R)-3-hydroxyacyl]-alpha-D-glucosamine + a (3R)-hydroxyacyl-[ACP] = a UDP-2-N,3-O-bis[(3R)-3-hydroxyacyl]-alpha-D-glucosamine + holo-[ACP] + H(+)</text>
        <dbReference type="Rhea" id="RHEA:53836"/>
        <dbReference type="Rhea" id="RHEA-COMP:9685"/>
        <dbReference type="Rhea" id="RHEA-COMP:9945"/>
        <dbReference type="ChEBI" id="CHEBI:15378"/>
        <dbReference type="ChEBI" id="CHEBI:64479"/>
        <dbReference type="ChEBI" id="CHEBI:78827"/>
        <dbReference type="ChEBI" id="CHEBI:137740"/>
        <dbReference type="ChEBI" id="CHEBI:137748"/>
        <dbReference type="EC" id="2.3.1.191"/>
    </reaction>
</comment>
<dbReference type="NCBIfam" id="TIGR01853">
    <property type="entry name" value="lipid_A_lpxD"/>
    <property type="match status" value="1"/>
</dbReference>
<feature type="active site" description="Proton acceptor" evidence="7">
    <location>
        <position position="250"/>
    </location>
</feature>